<dbReference type="EMBL" id="JBFCZG010000008">
    <property type="protein sequence ID" value="KAL3419199.1"/>
    <property type="molecule type" value="Genomic_DNA"/>
</dbReference>
<evidence type="ECO:0000313" key="3">
    <source>
        <dbReference type="Proteomes" id="UP001629113"/>
    </source>
</evidence>
<keyword evidence="3" id="KW-1185">Reference proteome</keyword>
<organism evidence="2 3">
    <name type="scientific">Phlyctema vagabunda</name>
    <dbReference type="NCBI Taxonomy" id="108571"/>
    <lineage>
        <taxon>Eukaryota</taxon>
        <taxon>Fungi</taxon>
        <taxon>Dikarya</taxon>
        <taxon>Ascomycota</taxon>
        <taxon>Pezizomycotina</taxon>
        <taxon>Leotiomycetes</taxon>
        <taxon>Helotiales</taxon>
        <taxon>Dermateaceae</taxon>
        <taxon>Phlyctema</taxon>
    </lineage>
</organism>
<evidence type="ECO:0000313" key="2">
    <source>
        <dbReference type="EMBL" id="KAL3419199.1"/>
    </source>
</evidence>
<comment type="caution">
    <text evidence="2">The sequence shown here is derived from an EMBL/GenBank/DDBJ whole genome shotgun (WGS) entry which is preliminary data.</text>
</comment>
<name>A0ABR4P7A6_9HELO</name>
<accession>A0ABR4P7A6</accession>
<dbReference type="Proteomes" id="UP001629113">
    <property type="component" value="Unassembled WGS sequence"/>
</dbReference>
<reference evidence="2 3" key="1">
    <citation type="submission" date="2024-06" db="EMBL/GenBank/DDBJ databases">
        <title>Complete genome of Phlyctema vagabunda strain 19-DSS-EL-015.</title>
        <authorList>
            <person name="Fiorenzani C."/>
        </authorList>
    </citation>
    <scope>NUCLEOTIDE SEQUENCE [LARGE SCALE GENOMIC DNA]</scope>
    <source>
        <strain evidence="2 3">19-DSS-EL-015</strain>
    </source>
</reference>
<gene>
    <name evidence="2" type="ORF">PVAG01_09421</name>
</gene>
<protein>
    <submittedName>
        <fullName evidence="2">Uncharacterized protein</fullName>
    </submittedName>
</protein>
<evidence type="ECO:0000256" key="1">
    <source>
        <dbReference type="SAM" id="MobiDB-lite"/>
    </source>
</evidence>
<proteinExistence type="predicted"/>
<sequence>MPRAKRPLAKLGADATNTCTKAIKVEAETSAGIDKRCKTEIIETLPRRNSRRISGRVIKQEPSHPSASGKDAELAGAGEEAKKEDPTAAAGHRAVSYELEEIPRFIETETIEYRKKDNNKLRRLLMERWMSSSGTREDMIARLENSWSDYTILKSDELSAMLKNRNLTNASCGSKEVKIQRLRINDLSHRDTGNSSDRVLHSRLSVFEMIERQLSSVCTEEQAMDENNNPHVNMAPSKLLRELEKRHLAKSGTKNTQIKRLLKNNRKSTANHLRDIRKQNAATKAKLEASTGYPVNATEMDELKRRISALDHQAQAAVKRGPPKHICDYDWKKSHWADRTERELNEICHRRGMPGYGPKASKINGSRRARLGMKICMLHRCWASA</sequence>
<feature type="region of interest" description="Disordered" evidence="1">
    <location>
        <begin position="52"/>
        <end position="92"/>
    </location>
</feature>